<dbReference type="Proteomes" id="UP000741013">
    <property type="component" value="Unassembled WGS sequence"/>
</dbReference>
<dbReference type="PANTHER" id="PTHR43790:SF3">
    <property type="entry name" value="D-ALLOSE IMPORT ATP-BINDING PROTEIN ALSA-RELATED"/>
    <property type="match status" value="1"/>
</dbReference>
<dbReference type="Gene3D" id="3.40.50.300">
    <property type="entry name" value="P-loop containing nucleotide triphosphate hydrolases"/>
    <property type="match status" value="2"/>
</dbReference>
<keyword evidence="6 10" id="KW-0067">ATP-binding</keyword>
<name>A0ABS4PPV1_9PSEU</name>
<dbReference type="CDD" id="cd03215">
    <property type="entry name" value="ABC_Carb_Monos_II"/>
    <property type="match status" value="1"/>
</dbReference>
<dbReference type="RefSeq" id="WP_308158744.1">
    <property type="nucleotide sequence ID" value="NZ_JAGGMS010000001.1"/>
</dbReference>
<protein>
    <submittedName>
        <fullName evidence="10">Ribose transport system ATP-binding protein</fullName>
    </submittedName>
</protein>
<sequence>MSTPAKVRLTGITKRFFGVPVLKGVDLELHEGEVHALVGENGAGKSTLMKVLAGVHRPDEGTVEVDGDEVHFGSPRDAQAAGVSIVHQEFNLLGDRTVAENVFLGREPVRRGQVDRRKMEADTADLLDSIGVKNISPRTAVRRLPVALQQVVEIVKVLSTDARVIAMDEPTAALAGHEVELLYDLIARLRERGIAVLYVSHRMREVFDLSQRITVLKDGALVTSAHTADLTSDQLVRHMVGRPLDALFPDRAEEADLGAVRLAVRGAGNDRLTGIDFQVRAGEIVGLAGLQGAGRSAVARAVCGIDPFTSGTVEVDGKAARLRSPRESVRRGIAHVTEDRKGEGLALRQSVKDNALLVRRSAFGRRLGKLDLPALLKSVTVVARNEDQEVRFLSGGNQQKVVLAKWLAVEPKVLVVDEPTRGIDVGAKRAVYDLLRELAGRGVAILMISSELPELIGMSDRVLVMHEGRLAGALPAGPTEEAVMSLATGHELAGTA</sequence>
<evidence type="ECO:0000256" key="6">
    <source>
        <dbReference type="ARBA" id="ARBA00022840"/>
    </source>
</evidence>
<dbReference type="InterPro" id="IPR003593">
    <property type="entry name" value="AAA+_ATPase"/>
</dbReference>
<evidence type="ECO:0000313" key="10">
    <source>
        <dbReference type="EMBL" id="MBP2181458.1"/>
    </source>
</evidence>
<comment type="caution">
    <text evidence="10">The sequence shown here is derived from an EMBL/GenBank/DDBJ whole genome shotgun (WGS) entry which is preliminary data.</text>
</comment>
<dbReference type="InterPro" id="IPR050107">
    <property type="entry name" value="ABC_carbohydrate_import_ATPase"/>
</dbReference>
<dbReference type="InterPro" id="IPR003439">
    <property type="entry name" value="ABC_transporter-like_ATP-bd"/>
</dbReference>
<keyword evidence="3" id="KW-0762">Sugar transport</keyword>
<evidence type="ECO:0000313" key="11">
    <source>
        <dbReference type="Proteomes" id="UP000741013"/>
    </source>
</evidence>
<evidence type="ECO:0000256" key="8">
    <source>
        <dbReference type="ARBA" id="ARBA00023136"/>
    </source>
</evidence>
<evidence type="ECO:0000256" key="7">
    <source>
        <dbReference type="ARBA" id="ARBA00022967"/>
    </source>
</evidence>
<dbReference type="SMART" id="SM00382">
    <property type="entry name" value="AAA"/>
    <property type="match status" value="2"/>
</dbReference>
<gene>
    <name evidence="10" type="ORF">JOM49_002984</name>
</gene>
<dbReference type="PANTHER" id="PTHR43790">
    <property type="entry name" value="CARBOHYDRATE TRANSPORT ATP-BINDING PROTEIN MG119-RELATED"/>
    <property type="match status" value="1"/>
</dbReference>
<keyword evidence="8" id="KW-0472">Membrane</keyword>
<keyword evidence="11" id="KW-1185">Reference proteome</keyword>
<dbReference type="PROSITE" id="PS00211">
    <property type="entry name" value="ABC_TRANSPORTER_1"/>
    <property type="match status" value="1"/>
</dbReference>
<keyword evidence="1" id="KW-0813">Transport</keyword>
<dbReference type="PROSITE" id="PS50893">
    <property type="entry name" value="ABC_TRANSPORTER_2"/>
    <property type="match status" value="2"/>
</dbReference>
<keyword evidence="7" id="KW-1278">Translocase</keyword>
<evidence type="ECO:0000256" key="1">
    <source>
        <dbReference type="ARBA" id="ARBA00022448"/>
    </source>
</evidence>
<dbReference type="CDD" id="cd03216">
    <property type="entry name" value="ABC_Carb_Monos_I"/>
    <property type="match status" value="1"/>
</dbReference>
<keyword evidence="4" id="KW-0677">Repeat</keyword>
<dbReference type="InterPro" id="IPR017871">
    <property type="entry name" value="ABC_transporter-like_CS"/>
</dbReference>
<evidence type="ECO:0000256" key="2">
    <source>
        <dbReference type="ARBA" id="ARBA00022475"/>
    </source>
</evidence>
<reference evidence="10 11" key="1">
    <citation type="submission" date="2021-03" db="EMBL/GenBank/DDBJ databases">
        <title>Sequencing the genomes of 1000 actinobacteria strains.</title>
        <authorList>
            <person name="Klenk H.-P."/>
        </authorList>
    </citation>
    <scope>NUCLEOTIDE SEQUENCE [LARGE SCALE GENOMIC DNA]</scope>
    <source>
        <strain evidence="10 11">DSM 45510</strain>
    </source>
</reference>
<keyword evidence="5" id="KW-0547">Nucleotide-binding</keyword>
<evidence type="ECO:0000256" key="5">
    <source>
        <dbReference type="ARBA" id="ARBA00022741"/>
    </source>
</evidence>
<evidence type="ECO:0000256" key="4">
    <source>
        <dbReference type="ARBA" id="ARBA00022737"/>
    </source>
</evidence>
<dbReference type="InterPro" id="IPR027417">
    <property type="entry name" value="P-loop_NTPase"/>
</dbReference>
<feature type="domain" description="ABC transporter" evidence="9">
    <location>
        <begin position="7"/>
        <end position="243"/>
    </location>
</feature>
<dbReference type="Pfam" id="PF00005">
    <property type="entry name" value="ABC_tran"/>
    <property type="match status" value="2"/>
</dbReference>
<accession>A0ABS4PPV1</accession>
<dbReference type="EMBL" id="JAGGMS010000001">
    <property type="protein sequence ID" value="MBP2181458.1"/>
    <property type="molecule type" value="Genomic_DNA"/>
</dbReference>
<organism evidence="10 11">
    <name type="scientific">Amycolatopsis magusensis</name>
    <dbReference type="NCBI Taxonomy" id="882444"/>
    <lineage>
        <taxon>Bacteria</taxon>
        <taxon>Bacillati</taxon>
        <taxon>Actinomycetota</taxon>
        <taxon>Actinomycetes</taxon>
        <taxon>Pseudonocardiales</taxon>
        <taxon>Pseudonocardiaceae</taxon>
        <taxon>Amycolatopsis</taxon>
    </lineage>
</organism>
<evidence type="ECO:0000256" key="3">
    <source>
        <dbReference type="ARBA" id="ARBA00022597"/>
    </source>
</evidence>
<evidence type="ECO:0000259" key="9">
    <source>
        <dbReference type="PROSITE" id="PS50893"/>
    </source>
</evidence>
<dbReference type="SUPFAM" id="SSF52540">
    <property type="entry name" value="P-loop containing nucleoside triphosphate hydrolases"/>
    <property type="match status" value="2"/>
</dbReference>
<proteinExistence type="predicted"/>
<feature type="domain" description="ABC transporter" evidence="9">
    <location>
        <begin position="257"/>
        <end position="492"/>
    </location>
</feature>
<keyword evidence="2" id="KW-1003">Cell membrane</keyword>
<dbReference type="GO" id="GO:0005524">
    <property type="term" value="F:ATP binding"/>
    <property type="evidence" value="ECO:0007669"/>
    <property type="project" value="UniProtKB-KW"/>
</dbReference>